<gene>
    <name evidence="2" type="ORF">ET445_05365</name>
</gene>
<dbReference type="InterPro" id="IPR050266">
    <property type="entry name" value="AB_hydrolase_sf"/>
</dbReference>
<dbReference type="KEGG" id="agf:ET445_05365"/>
<organism evidence="2 3">
    <name type="scientific">Agromyces protaetiae</name>
    <dbReference type="NCBI Taxonomy" id="2509455"/>
    <lineage>
        <taxon>Bacteria</taxon>
        <taxon>Bacillati</taxon>
        <taxon>Actinomycetota</taxon>
        <taxon>Actinomycetes</taxon>
        <taxon>Micrococcales</taxon>
        <taxon>Microbacteriaceae</taxon>
        <taxon>Agromyces</taxon>
    </lineage>
</organism>
<name>A0A4P6FJT5_9MICO</name>
<dbReference type="Proteomes" id="UP000291259">
    <property type="component" value="Chromosome"/>
</dbReference>
<dbReference type="Pfam" id="PF00561">
    <property type="entry name" value="Abhydrolase_1"/>
    <property type="match status" value="1"/>
</dbReference>
<evidence type="ECO:0000313" key="2">
    <source>
        <dbReference type="EMBL" id="QAY74879.1"/>
    </source>
</evidence>
<dbReference type="AlphaFoldDB" id="A0A4P6FJT5"/>
<dbReference type="SUPFAM" id="SSF53474">
    <property type="entry name" value="alpha/beta-Hydrolases"/>
    <property type="match status" value="1"/>
</dbReference>
<evidence type="ECO:0000259" key="1">
    <source>
        <dbReference type="Pfam" id="PF00561"/>
    </source>
</evidence>
<protein>
    <submittedName>
        <fullName evidence="2">Alpha/beta hydrolase</fullName>
    </submittedName>
</protein>
<dbReference type="OrthoDB" id="9796770at2"/>
<evidence type="ECO:0000313" key="3">
    <source>
        <dbReference type="Proteomes" id="UP000291259"/>
    </source>
</evidence>
<dbReference type="InterPro" id="IPR029058">
    <property type="entry name" value="AB_hydrolase_fold"/>
</dbReference>
<dbReference type="EMBL" id="CP035491">
    <property type="protein sequence ID" value="QAY74879.1"/>
    <property type="molecule type" value="Genomic_DNA"/>
</dbReference>
<dbReference type="PANTHER" id="PTHR43798">
    <property type="entry name" value="MONOACYLGLYCEROL LIPASE"/>
    <property type="match status" value="1"/>
</dbReference>
<dbReference type="PANTHER" id="PTHR43798:SF33">
    <property type="entry name" value="HYDROLASE, PUTATIVE (AFU_ORTHOLOGUE AFUA_2G14860)-RELATED"/>
    <property type="match status" value="1"/>
</dbReference>
<dbReference type="GO" id="GO:0016020">
    <property type="term" value="C:membrane"/>
    <property type="evidence" value="ECO:0007669"/>
    <property type="project" value="TreeGrafter"/>
</dbReference>
<keyword evidence="2" id="KW-0378">Hydrolase</keyword>
<dbReference type="Gene3D" id="3.40.50.1820">
    <property type="entry name" value="alpha/beta hydrolase"/>
    <property type="match status" value="1"/>
</dbReference>
<proteinExistence type="predicted"/>
<dbReference type="GO" id="GO:0016787">
    <property type="term" value="F:hydrolase activity"/>
    <property type="evidence" value="ECO:0007669"/>
    <property type="project" value="UniProtKB-KW"/>
</dbReference>
<keyword evidence="3" id="KW-1185">Reference proteome</keyword>
<accession>A0A4P6FJT5</accession>
<feature type="domain" description="AB hydrolase-1" evidence="1">
    <location>
        <begin position="77"/>
        <end position="256"/>
    </location>
</feature>
<sequence length="271" mass="28757">MFVTSPDGTRIATHTIGSATGEPALLITGGPARGVEYLGDFAGVGEVRPLQVVHPRGTPTTGGLSRGWWNDTADVIAVAEASGLEAFDLVAHSAGTRLALATVAQHPGRIRSLLLVTPPATWLTGAAYDGEELARRRAEPEVAAALASMLGEDPADEDEFQTSWRVEGPAGYAAWTAVERAHAEVGEMHLDASNAWFRDIPSDAAERVLHSELPPTLVIGGREDLLTGFRPVEAYASALGADAVFIDECGHYPWVERPVEFGGVASDWLVR</sequence>
<reference evidence="2 3" key="1">
    <citation type="submission" date="2019-01" db="EMBL/GenBank/DDBJ databases">
        <title>Genome sequencing of strain FW100M-8.</title>
        <authorList>
            <person name="Heo J."/>
            <person name="Kim S.-J."/>
            <person name="Kim J.-S."/>
            <person name="Hong S.-B."/>
            <person name="Kwon S.-W."/>
        </authorList>
    </citation>
    <scope>NUCLEOTIDE SEQUENCE [LARGE SCALE GENOMIC DNA]</scope>
    <source>
        <strain evidence="2 3">FW100M-8</strain>
    </source>
</reference>
<dbReference type="InterPro" id="IPR000073">
    <property type="entry name" value="AB_hydrolase_1"/>
</dbReference>